<dbReference type="GO" id="GO:0005886">
    <property type="term" value="C:plasma membrane"/>
    <property type="evidence" value="ECO:0007669"/>
    <property type="project" value="TreeGrafter"/>
</dbReference>
<dbReference type="CDD" id="cd11476">
    <property type="entry name" value="SLC5sbd_DUR3"/>
    <property type="match status" value="1"/>
</dbReference>
<name>A0AAN6M5F4_9PLEO</name>
<feature type="transmembrane region" description="Helical" evidence="8">
    <location>
        <begin position="486"/>
        <end position="506"/>
    </location>
</feature>
<dbReference type="GO" id="GO:0015204">
    <property type="term" value="F:urea transmembrane transporter activity"/>
    <property type="evidence" value="ECO:0007669"/>
    <property type="project" value="InterPro"/>
</dbReference>
<feature type="transmembrane region" description="Helical" evidence="8">
    <location>
        <begin position="279"/>
        <end position="306"/>
    </location>
</feature>
<evidence type="ECO:0000313" key="10">
    <source>
        <dbReference type="Proteomes" id="UP001280581"/>
    </source>
</evidence>
<feature type="transmembrane region" description="Helical" evidence="8">
    <location>
        <begin position="564"/>
        <end position="582"/>
    </location>
</feature>
<dbReference type="EMBL" id="WVTA01000003">
    <property type="protein sequence ID" value="KAK3214451.1"/>
    <property type="molecule type" value="Genomic_DNA"/>
</dbReference>
<comment type="subcellular location">
    <subcellularLocation>
        <location evidence="1">Membrane</location>
        <topology evidence="1">Multi-pass membrane protein</topology>
    </subcellularLocation>
</comment>
<evidence type="ECO:0000313" key="9">
    <source>
        <dbReference type="EMBL" id="KAK3214451.1"/>
    </source>
</evidence>
<evidence type="ECO:0000256" key="6">
    <source>
        <dbReference type="RuleBase" id="RU362091"/>
    </source>
</evidence>
<evidence type="ECO:0000256" key="1">
    <source>
        <dbReference type="ARBA" id="ARBA00004141"/>
    </source>
</evidence>
<dbReference type="PANTHER" id="PTHR46154">
    <property type="match status" value="1"/>
</dbReference>
<feature type="transmembrane region" description="Helical" evidence="8">
    <location>
        <begin position="594"/>
        <end position="617"/>
    </location>
</feature>
<evidence type="ECO:0000256" key="5">
    <source>
        <dbReference type="ARBA" id="ARBA00023136"/>
    </source>
</evidence>
<feature type="transmembrane region" description="Helical" evidence="8">
    <location>
        <begin position="390"/>
        <end position="412"/>
    </location>
</feature>
<keyword evidence="4 8" id="KW-1133">Transmembrane helix</keyword>
<feature type="transmembrane region" description="Helical" evidence="8">
    <location>
        <begin position="343"/>
        <end position="369"/>
    </location>
</feature>
<evidence type="ECO:0008006" key="11">
    <source>
        <dbReference type="Google" id="ProtNLM"/>
    </source>
</evidence>
<dbReference type="PANTHER" id="PTHR46154:SF1">
    <property type="entry name" value="ACTIVE TRANSPORTER, PUTATIVE (AFU_ORTHOLOGUE AFUA_1G17570)-RELATED"/>
    <property type="match status" value="1"/>
</dbReference>
<reference evidence="9 10" key="1">
    <citation type="submission" date="2021-02" db="EMBL/GenBank/DDBJ databases">
        <title>Genome assembly of Pseudopithomyces chartarum.</title>
        <authorList>
            <person name="Jauregui R."/>
            <person name="Singh J."/>
            <person name="Voisey C."/>
        </authorList>
    </citation>
    <scope>NUCLEOTIDE SEQUENCE [LARGE SCALE GENOMIC DNA]</scope>
    <source>
        <strain evidence="9 10">AGR01</strain>
    </source>
</reference>
<keyword evidence="10" id="KW-1185">Reference proteome</keyword>
<feature type="transmembrane region" description="Helical" evidence="8">
    <location>
        <begin position="122"/>
        <end position="144"/>
    </location>
</feature>
<sequence>MSIDLLARADDVVVKPPLSQAVGYVVVTDSAEVVSDGIGDEAVETVNTGLTASAVVSSWLWSTAMLGSSLVGYVNGVSGPFWFAAGCSPMIVFFAVLGISCKRKIPEAHTLLEIVRIRYGTTAHIVYMFLCLVNNLIAVANMLLGASAAITAMTGMHIIAATFLLPVGVALYTFVGGIKATFLTDYIHTFTILIILCYFSVKAFTLEEVGSIGNLYELVQAAGARHPVSGNEDGSYLTMTSKGGILFGILHICANFGLVIMDTSFFIKAFSASPQAVVPGYVVGGIAYFAIPWAMGTLASSVVLGLENNPIFPTYPRRMTSSEVSNGLVLPYFAMTIAGKGGAAGILLITFMAVTSTLSAQVIAVSSIISFDIYRTYFKQNASDGDVIRWSHYGVIFFALFASAFSTMLHYVGVDLGWTLYMLGVLTCPGIFPTAFTILWRRQSKAAAIVSPLLGMVTGIASWLGSAYALYGEVTVATTGQTVPCVWGTVASAFSPLLYSPIITLFQPEYFDWAEFRKERLAFEVTDNSSIISDRNPTSAAHVDLEIQAQSTNDQMLLKRWGRIAAFWALGTFLGHWVLWPLPMYASKYIFGKAFYAAWLIIAIIWLWGTLFMVGFYPLIDGRHQIWAVWQAVKAGGHRKQVIDEAFEGSSEGHHSPGSVEDKDGKNY</sequence>
<evidence type="ECO:0000256" key="3">
    <source>
        <dbReference type="ARBA" id="ARBA00022692"/>
    </source>
</evidence>
<proteinExistence type="inferred from homology"/>
<dbReference type="InterPro" id="IPR031155">
    <property type="entry name" value="DUR"/>
</dbReference>
<dbReference type="InterPro" id="IPR001734">
    <property type="entry name" value="Na/solute_symporter"/>
</dbReference>
<keyword evidence="3 8" id="KW-0812">Transmembrane</keyword>
<feature type="compositionally biased region" description="Basic and acidic residues" evidence="7">
    <location>
        <begin position="651"/>
        <end position="668"/>
    </location>
</feature>
<accession>A0AAN6M5F4</accession>
<feature type="transmembrane region" description="Helical" evidence="8">
    <location>
        <begin position="447"/>
        <end position="471"/>
    </location>
</feature>
<dbReference type="Gene3D" id="1.20.1730.10">
    <property type="entry name" value="Sodium/glucose cotransporter"/>
    <property type="match status" value="1"/>
</dbReference>
<comment type="caution">
    <text evidence="9">The sequence shown here is derived from an EMBL/GenBank/DDBJ whole genome shotgun (WGS) entry which is preliminary data.</text>
</comment>
<evidence type="ECO:0000256" key="8">
    <source>
        <dbReference type="SAM" id="Phobius"/>
    </source>
</evidence>
<evidence type="ECO:0000256" key="7">
    <source>
        <dbReference type="SAM" id="MobiDB-lite"/>
    </source>
</evidence>
<feature type="transmembrane region" description="Helical" evidence="8">
    <location>
        <begin position="418"/>
        <end position="440"/>
    </location>
</feature>
<comment type="similarity">
    <text evidence="2 6">Belongs to the sodium:solute symporter (SSF) (TC 2.A.21) family.</text>
</comment>
<dbReference type="Pfam" id="PF00474">
    <property type="entry name" value="SSF"/>
    <property type="match status" value="1"/>
</dbReference>
<dbReference type="InterPro" id="IPR038377">
    <property type="entry name" value="Na/Glc_symporter_sf"/>
</dbReference>
<keyword evidence="5 8" id="KW-0472">Membrane</keyword>
<dbReference type="AlphaFoldDB" id="A0AAN6M5F4"/>
<feature type="region of interest" description="Disordered" evidence="7">
    <location>
        <begin position="648"/>
        <end position="668"/>
    </location>
</feature>
<feature type="transmembrane region" description="Helical" evidence="8">
    <location>
        <begin position="81"/>
        <end position="101"/>
    </location>
</feature>
<protein>
    <recommendedName>
        <fullName evidence="11">Urea active transporter</fullName>
    </recommendedName>
</protein>
<evidence type="ECO:0000256" key="4">
    <source>
        <dbReference type="ARBA" id="ARBA00022989"/>
    </source>
</evidence>
<dbReference type="Proteomes" id="UP001280581">
    <property type="component" value="Unassembled WGS sequence"/>
</dbReference>
<organism evidence="9 10">
    <name type="scientific">Pseudopithomyces chartarum</name>
    <dbReference type="NCBI Taxonomy" id="1892770"/>
    <lineage>
        <taxon>Eukaryota</taxon>
        <taxon>Fungi</taxon>
        <taxon>Dikarya</taxon>
        <taxon>Ascomycota</taxon>
        <taxon>Pezizomycotina</taxon>
        <taxon>Dothideomycetes</taxon>
        <taxon>Pleosporomycetidae</taxon>
        <taxon>Pleosporales</taxon>
        <taxon>Massarineae</taxon>
        <taxon>Didymosphaeriaceae</taxon>
        <taxon>Pseudopithomyces</taxon>
    </lineage>
</organism>
<evidence type="ECO:0000256" key="2">
    <source>
        <dbReference type="ARBA" id="ARBA00006434"/>
    </source>
</evidence>
<feature type="transmembrane region" description="Helical" evidence="8">
    <location>
        <begin position="245"/>
        <end position="267"/>
    </location>
</feature>
<gene>
    <name evidence="9" type="ORF">GRF29_19g243197</name>
</gene>
<feature type="transmembrane region" description="Helical" evidence="8">
    <location>
        <begin position="156"/>
        <end position="175"/>
    </location>
</feature>
<dbReference type="PROSITE" id="PS50283">
    <property type="entry name" value="NA_SOLUT_SYMP_3"/>
    <property type="match status" value="1"/>
</dbReference>